<dbReference type="CDD" id="cd03444">
    <property type="entry name" value="Thioesterase_II_repeat1"/>
    <property type="match status" value="1"/>
</dbReference>
<evidence type="ECO:0000256" key="4">
    <source>
        <dbReference type="ARBA" id="ARBA00023098"/>
    </source>
</evidence>
<evidence type="ECO:0000256" key="1">
    <source>
        <dbReference type="ARBA" id="ARBA00006538"/>
    </source>
</evidence>
<dbReference type="InterPro" id="IPR025652">
    <property type="entry name" value="TesB_C"/>
</dbReference>
<dbReference type="NCBIfam" id="TIGR00189">
    <property type="entry name" value="tesB"/>
    <property type="match status" value="1"/>
</dbReference>
<evidence type="ECO:0000259" key="10">
    <source>
        <dbReference type="Pfam" id="PF13622"/>
    </source>
</evidence>
<comment type="subunit">
    <text evidence="2">Homotetramer.</text>
</comment>
<keyword evidence="12" id="KW-1185">Reference proteome</keyword>
<comment type="catalytic activity">
    <reaction evidence="6">
        <text>a fatty acyl-CoA + H2O = a fatty acid + CoA + H(+)</text>
        <dbReference type="Rhea" id="RHEA:16781"/>
        <dbReference type="ChEBI" id="CHEBI:15377"/>
        <dbReference type="ChEBI" id="CHEBI:15378"/>
        <dbReference type="ChEBI" id="CHEBI:28868"/>
        <dbReference type="ChEBI" id="CHEBI:57287"/>
        <dbReference type="ChEBI" id="CHEBI:77636"/>
        <dbReference type="EC" id="3.1.2.20"/>
    </reaction>
    <physiologicalReaction direction="left-to-right" evidence="6">
        <dbReference type="Rhea" id="RHEA:16782"/>
    </physiologicalReaction>
</comment>
<dbReference type="Pfam" id="PF02551">
    <property type="entry name" value="Acyl_CoA_thio"/>
    <property type="match status" value="1"/>
</dbReference>
<dbReference type="GO" id="GO:0047617">
    <property type="term" value="F:fatty acyl-CoA hydrolase activity"/>
    <property type="evidence" value="ECO:0007669"/>
    <property type="project" value="UniProtKB-EC"/>
</dbReference>
<evidence type="ECO:0000256" key="2">
    <source>
        <dbReference type="ARBA" id="ARBA00011881"/>
    </source>
</evidence>
<dbReference type="InterPro" id="IPR003703">
    <property type="entry name" value="Acyl_CoA_thio"/>
</dbReference>
<dbReference type="HOGENOM" id="CLU_032690_0_0_4"/>
<dbReference type="RefSeq" id="WP_011463311.1">
    <property type="nucleotide sequence ID" value="NC_007908.1"/>
</dbReference>
<evidence type="ECO:0000256" key="3">
    <source>
        <dbReference type="ARBA" id="ARBA00022801"/>
    </source>
</evidence>
<dbReference type="PANTHER" id="PTHR11066">
    <property type="entry name" value="ACYL-COA THIOESTERASE"/>
    <property type="match status" value="1"/>
</dbReference>
<dbReference type="GO" id="GO:0005829">
    <property type="term" value="C:cytosol"/>
    <property type="evidence" value="ECO:0007669"/>
    <property type="project" value="TreeGrafter"/>
</dbReference>
<feature type="domain" description="Acyl-CoA thioesterase-like N-terminal HotDog" evidence="10">
    <location>
        <begin position="40"/>
        <end position="118"/>
    </location>
</feature>
<dbReference type="Proteomes" id="UP000008332">
    <property type="component" value="Chromosome"/>
</dbReference>
<evidence type="ECO:0000313" key="12">
    <source>
        <dbReference type="Proteomes" id="UP000008332"/>
    </source>
</evidence>
<dbReference type="EC" id="3.1.2.20" evidence="5"/>
<protein>
    <recommendedName>
        <fullName evidence="7">Acyl-CoA thioesterase 2</fullName>
        <ecNumber evidence="5">3.1.2.20</ecNumber>
    </recommendedName>
    <alternativeName>
        <fullName evidence="8">Thioesterase II</fullName>
    </alternativeName>
</protein>
<sequence>MSITATQNPRRLAALHDLIQQLRLEQLDDHRFRGGNIDIGSPSVFGGQVLGQALMAAARTVPTQAVHSLHGYFLRAGDKASPIDYEVDAVRDGASFSMRRVVALQHGGPIFHMSASFHRSEPGVDHQREMPVTLPPEGLQDEHEARLALRDRLPEAARAVVDQARAIDIRPVEPLDMFAPEPRPPANQTWMRAHGPLPDDPLIHQALLAYASDFSLLLVAMRPHGLTFMQPQVQCVSLDHAMWFHRDFRFDDWLLYETDSPSATGARGFCRGNLFSRDGRLVASVAQEGLIRLRR</sequence>
<dbReference type="GO" id="GO:0009062">
    <property type="term" value="P:fatty acid catabolic process"/>
    <property type="evidence" value="ECO:0007669"/>
    <property type="project" value="TreeGrafter"/>
</dbReference>
<dbReference type="KEGG" id="rfr:Rfer_0997"/>
<dbReference type="AlphaFoldDB" id="Q21ZR2"/>
<evidence type="ECO:0000313" key="11">
    <source>
        <dbReference type="EMBL" id="ABD68741.1"/>
    </source>
</evidence>
<feature type="domain" description="Acyl-CoA thioesterase 2 C-terminal" evidence="9">
    <location>
        <begin position="186"/>
        <end position="290"/>
    </location>
</feature>
<keyword evidence="3 11" id="KW-0378">Hydrolase</keyword>
<evidence type="ECO:0000256" key="5">
    <source>
        <dbReference type="ARBA" id="ARBA00038894"/>
    </source>
</evidence>
<dbReference type="PANTHER" id="PTHR11066:SF34">
    <property type="entry name" value="ACYL-COENZYME A THIOESTERASE 8"/>
    <property type="match status" value="1"/>
</dbReference>
<dbReference type="EMBL" id="CP000267">
    <property type="protein sequence ID" value="ABD68741.1"/>
    <property type="molecule type" value="Genomic_DNA"/>
</dbReference>
<evidence type="ECO:0000256" key="6">
    <source>
        <dbReference type="ARBA" id="ARBA00050943"/>
    </source>
</evidence>
<comment type="similarity">
    <text evidence="1">Belongs to the C/M/P thioester hydrolase family.</text>
</comment>
<dbReference type="InterPro" id="IPR042171">
    <property type="entry name" value="Acyl-CoA_hotdog"/>
</dbReference>
<dbReference type="SUPFAM" id="SSF54637">
    <property type="entry name" value="Thioesterase/thiol ester dehydrase-isomerase"/>
    <property type="match status" value="2"/>
</dbReference>
<evidence type="ECO:0000256" key="8">
    <source>
        <dbReference type="ARBA" id="ARBA00079653"/>
    </source>
</evidence>
<dbReference type="InterPro" id="IPR029069">
    <property type="entry name" value="HotDog_dom_sf"/>
</dbReference>
<organism evidence="11 12">
    <name type="scientific">Albidiferax ferrireducens (strain ATCC BAA-621 / DSM 15236 / T118)</name>
    <name type="common">Rhodoferax ferrireducens</name>
    <dbReference type="NCBI Taxonomy" id="338969"/>
    <lineage>
        <taxon>Bacteria</taxon>
        <taxon>Pseudomonadati</taxon>
        <taxon>Pseudomonadota</taxon>
        <taxon>Betaproteobacteria</taxon>
        <taxon>Burkholderiales</taxon>
        <taxon>Comamonadaceae</taxon>
        <taxon>Rhodoferax</taxon>
    </lineage>
</organism>
<proteinExistence type="inferred from homology"/>
<accession>Q21ZR2</accession>
<evidence type="ECO:0000256" key="7">
    <source>
        <dbReference type="ARBA" id="ARBA00071120"/>
    </source>
</evidence>
<name>Q21ZR2_ALBFT</name>
<reference evidence="12" key="1">
    <citation type="submission" date="2006-02" db="EMBL/GenBank/DDBJ databases">
        <title>Complete sequence of chromosome of Rhodoferax ferrireducens DSM 15236.</title>
        <authorList>
            <person name="Copeland A."/>
            <person name="Lucas S."/>
            <person name="Lapidus A."/>
            <person name="Barry K."/>
            <person name="Detter J.C."/>
            <person name="Glavina del Rio T."/>
            <person name="Hammon N."/>
            <person name="Israni S."/>
            <person name="Pitluck S."/>
            <person name="Brettin T."/>
            <person name="Bruce D."/>
            <person name="Han C."/>
            <person name="Tapia R."/>
            <person name="Gilna P."/>
            <person name="Kiss H."/>
            <person name="Schmutz J."/>
            <person name="Larimer F."/>
            <person name="Land M."/>
            <person name="Kyrpides N."/>
            <person name="Ivanova N."/>
            <person name="Richardson P."/>
        </authorList>
    </citation>
    <scope>NUCLEOTIDE SEQUENCE [LARGE SCALE GENOMIC DNA]</scope>
    <source>
        <strain evidence="12">ATCC BAA-621 / DSM 15236 / T118</strain>
    </source>
</reference>
<dbReference type="GO" id="GO:0006637">
    <property type="term" value="P:acyl-CoA metabolic process"/>
    <property type="evidence" value="ECO:0007669"/>
    <property type="project" value="InterPro"/>
</dbReference>
<keyword evidence="4" id="KW-0443">Lipid metabolism</keyword>
<dbReference type="Pfam" id="PF13622">
    <property type="entry name" value="4HBT_3"/>
    <property type="match status" value="1"/>
</dbReference>
<dbReference type="Gene3D" id="2.40.160.210">
    <property type="entry name" value="Acyl-CoA thioesterase, double hotdog domain"/>
    <property type="match status" value="1"/>
</dbReference>
<dbReference type="CDD" id="cd03445">
    <property type="entry name" value="Thioesterase_II_repeat2"/>
    <property type="match status" value="1"/>
</dbReference>
<dbReference type="InterPro" id="IPR049449">
    <property type="entry name" value="TesB_ACOT8-like_N"/>
</dbReference>
<dbReference type="OrthoDB" id="9781019at2"/>
<gene>
    <name evidence="11" type="ordered locus">Rfer_0997</name>
</gene>
<dbReference type="FunFam" id="2.40.160.210:FF:000001">
    <property type="entry name" value="Acyl-CoA thioesterase II"/>
    <property type="match status" value="1"/>
</dbReference>
<dbReference type="eggNOG" id="COG1946">
    <property type="taxonomic scope" value="Bacteria"/>
</dbReference>
<dbReference type="STRING" id="338969.Rfer_0997"/>
<evidence type="ECO:0000259" key="9">
    <source>
        <dbReference type="Pfam" id="PF02551"/>
    </source>
</evidence>